<name>A0A0R3PQ41_ANGCS</name>
<proteinExistence type="predicted"/>
<accession>A0A0R3PQ41</accession>
<dbReference type="AlphaFoldDB" id="A0A0R3PQ41"/>
<evidence type="ECO:0000313" key="1">
    <source>
        <dbReference type="EMBL" id="VDM58993.1"/>
    </source>
</evidence>
<evidence type="ECO:0000313" key="2">
    <source>
        <dbReference type="Proteomes" id="UP000267027"/>
    </source>
</evidence>
<evidence type="ECO:0000313" key="3">
    <source>
        <dbReference type="WBParaSite" id="ACOC_0000740701-mRNA-1"/>
    </source>
</evidence>
<reference evidence="3" key="1">
    <citation type="submission" date="2017-02" db="UniProtKB">
        <authorList>
            <consortium name="WormBaseParasite"/>
        </authorList>
    </citation>
    <scope>IDENTIFICATION</scope>
</reference>
<keyword evidence="2" id="KW-1185">Reference proteome</keyword>
<dbReference type="Proteomes" id="UP000267027">
    <property type="component" value="Unassembled WGS sequence"/>
</dbReference>
<sequence>MNAFPPDVVQHGMNPLLRNTINEAVKILLYSSRHGDRVRVNTMSSHEELVDPLYSKSFKTAHERSQDSVLMLAMQAISYLIRLQEIPLDTWVMLYYLKNFL</sequence>
<dbReference type="EMBL" id="UYYA01004036">
    <property type="protein sequence ID" value="VDM58993.1"/>
    <property type="molecule type" value="Genomic_DNA"/>
</dbReference>
<dbReference type="WBParaSite" id="ACOC_0000740701-mRNA-1">
    <property type="protein sequence ID" value="ACOC_0000740701-mRNA-1"/>
    <property type="gene ID" value="ACOC_0000740701"/>
</dbReference>
<reference evidence="1 2" key="2">
    <citation type="submission" date="2018-11" db="EMBL/GenBank/DDBJ databases">
        <authorList>
            <consortium name="Pathogen Informatics"/>
        </authorList>
    </citation>
    <scope>NUCLEOTIDE SEQUENCE [LARGE SCALE GENOMIC DNA]</scope>
    <source>
        <strain evidence="1 2">Costa Rica</strain>
    </source>
</reference>
<organism evidence="3">
    <name type="scientific">Angiostrongylus costaricensis</name>
    <name type="common">Nematode worm</name>
    <dbReference type="NCBI Taxonomy" id="334426"/>
    <lineage>
        <taxon>Eukaryota</taxon>
        <taxon>Metazoa</taxon>
        <taxon>Ecdysozoa</taxon>
        <taxon>Nematoda</taxon>
        <taxon>Chromadorea</taxon>
        <taxon>Rhabditida</taxon>
        <taxon>Rhabditina</taxon>
        <taxon>Rhabditomorpha</taxon>
        <taxon>Strongyloidea</taxon>
        <taxon>Metastrongylidae</taxon>
        <taxon>Angiostrongylus</taxon>
    </lineage>
</organism>
<gene>
    <name evidence="1" type="ORF">ACOC_LOCUS7408</name>
</gene>
<protein>
    <submittedName>
        <fullName evidence="3">DHR-2 domain-containing protein</fullName>
    </submittedName>
</protein>
<dbReference type="OrthoDB" id="5824545at2759"/>